<feature type="domain" description="Enoyl reductase (ER)" evidence="1">
    <location>
        <begin position="10"/>
        <end position="302"/>
    </location>
</feature>
<evidence type="ECO:0000313" key="7">
    <source>
        <dbReference type="Proteomes" id="UP000595466"/>
    </source>
</evidence>
<evidence type="ECO:0000259" key="1">
    <source>
        <dbReference type="SMART" id="SM00829"/>
    </source>
</evidence>
<dbReference type="RefSeq" id="WP_003643686.1">
    <property type="nucleotide sequence ID" value="NZ_AP018405.1"/>
</dbReference>
<accession>A0A151G7A5</accession>
<dbReference type="EMBL" id="LUXO01000033">
    <property type="protein sequence ID" value="KZV02380.1"/>
    <property type="molecule type" value="Genomic_DNA"/>
</dbReference>
<dbReference type="EMBL" id="CP066817">
    <property type="protein sequence ID" value="QQM61122.1"/>
    <property type="molecule type" value="Genomic_DNA"/>
</dbReference>
<dbReference type="InterPro" id="IPR011032">
    <property type="entry name" value="GroES-like_sf"/>
</dbReference>
<dbReference type="AlphaFoldDB" id="A0A151G7A5"/>
<dbReference type="GO" id="GO:0016491">
    <property type="term" value="F:oxidoreductase activity"/>
    <property type="evidence" value="ECO:0007669"/>
    <property type="project" value="InterPro"/>
</dbReference>
<reference evidence="5 6" key="1">
    <citation type="submission" date="2016-03" db="EMBL/GenBank/DDBJ databases">
        <title>Comparative genomics of 54 Lactobacillus plantarum strains reveals genomic uncoupling from niche constraints.</title>
        <authorList>
            <person name="Martino M.E."/>
        </authorList>
    </citation>
    <scope>NUCLEOTIDE SEQUENCE [LARGE SCALE GENOMIC DNA]</scope>
    <source>
        <strain evidence="3 5">NAB2</strain>
        <strain evidence="2 6">Nizo2260</strain>
    </source>
</reference>
<dbReference type="Proteomes" id="UP000595466">
    <property type="component" value="Chromosome"/>
</dbReference>
<reference evidence="4 7" key="2">
    <citation type="submission" date="2020-12" db="EMBL/GenBank/DDBJ databases">
        <title>Whole genome sequencing of Lactobacillus plantarum PC518.</title>
        <authorList>
            <person name="Guo Q."/>
        </authorList>
    </citation>
    <scope>NUCLEOTIDE SEQUENCE [LARGE SCALE GENOMIC DNA]</scope>
    <source>
        <strain evidence="4 7">PC518</strain>
    </source>
</reference>
<dbReference type="CDD" id="cd05289">
    <property type="entry name" value="MDR_like_2"/>
    <property type="match status" value="1"/>
</dbReference>
<dbReference type="InterPro" id="IPR013154">
    <property type="entry name" value="ADH-like_N"/>
</dbReference>
<dbReference type="Proteomes" id="UP000076989">
    <property type="component" value="Unassembled WGS sequence"/>
</dbReference>
<evidence type="ECO:0000313" key="6">
    <source>
        <dbReference type="Proteomes" id="UP000076989"/>
    </source>
</evidence>
<evidence type="ECO:0000313" key="2">
    <source>
        <dbReference type="EMBL" id="KZU08618.1"/>
    </source>
</evidence>
<dbReference type="Gene3D" id="3.90.180.10">
    <property type="entry name" value="Medium-chain alcohol dehydrogenases, catalytic domain"/>
    <property type="match status" value="1"/>
</dbReference>
<dbReference type="EMBL" id="LUWI01000005">
    <property type="protein sequence ID" value="KZU08618.1"/>
    <property type="molecule type" value="Genomic_DNA"/>
</dbReference>
<dbReference type="SMR" id="A0A151G7A5"/>
<dbReference type="InterPro" id="IPR036291">
    <property type="entry name" value="NAD(P)-bd_dom_sf"/>
</dbReference>
<dbReference type="SUPFAM" id="SSF50129">
    <property type="entry name" value="GroES-like"/>
    <property type="match status" value="1"/>
</dbReference>
<dbReference type="Gene3D" id="3.40.50.720">
    <property type="entry name" value="NAD(P)-binding Rossmann-like Domain"/>
    <property type="match status" value="1"/>
</dbReference>
<dbReference type="InterPro" id="IPR013149">
    <property type="entry name" value="ADH-like_C"/>
</dbReference>
<gene>
    <name evidence="4" type="ORF">JH395_00810</name>
    <name evidence="3" type="ORF">NAB2_3000</name>
    <name evidence="2" type="ORF">Nizo2260_0271</name>
</gene>
<proteinExistence type="predicted"/>
<name>A0A151G7A5_LACPN</name>
<organism evidence="3 5">
    <name type="scientific">Lactiplantibacillus plantarum</name>
    <name type="common">Lactobacillus plantarum</name>
    <dbReference type="NCBI Taxonomy" id="1590"/>
    <lineage>
        <taxon>Bacteria</taxon>
        <taxon>Bacillati</taxon>
        <taxon>Bacillota</taxon>
        <taxon>Bacilli</taxon>
        <taxon>Lactobacillales</taxon>
        <taxon>Lactobacillaceae</taxon>
        <taxon>Lactiplantibacillus</taxon>
    </lineage>
</organism>
<evidence type="ECO:0000313" key="5">
    <source>
        <dbReference type="Proteomes" id="UP000076872"/>
    </source>
</evidence>
<dbReference type="OMA" id="MPWEVAG"/>
<dbReference type="Proteomes" id="UP000076872">
    <property type="component" value="Unassembled WGS sequence"/>
</dbReference>
<dbReference type="GeneID" id="77216847"/>
<dbReference type="SUPFAM" id="SSF51735">
    <property type="entry name" value="NAD(P)-binding Rossmann-fold domains"/>
    <property type="match status" value="1"/>
</dbReference>
<protein>
    <submittedName>
        <fullName evidence="4">NADP-dependent oxidoreductase</fullName>
    </submittedName>
    <submittedName>
        <fullName evidence="3">NADPH:quinone reductase related Zn-dependentoxidoreductase</fullName>
    </submittedName>
</protein>
<dbReference type="SMART" id="SM00829">
    <property type="entry name" value="PKS_ER"/>
    <property type="match status" value="1"/>
</dbReference>
<dbReference type="InterPro" id="IPR020843">
    <property type="entry name" value="ER"/>
</dbReference>
<evidence type="ECO:0000313" key="3">
    <source>
        <dbReference type="EMBL" id="KZV02380.1"/>
    </source>
</evidence>
<dbReference type="Pfam" id="PF08240">
    <property type="entry name" value="ADH_N"/>
    <property type="match status" value="1"/>
</dbReference>
<dbReference type="InterPro" id="IPR051397">
    <property type="entry name" value="Zn-ADH-like_protein"/>
</dbReference>
<dbReference type="Pfam" id="PF00107">
    <property type="entry name" value="ADH_zinc_N"/>
    <property type="match status" value="1"/>
</dbReference>
<sequence>MLAYGYQKFGGPTVFEELPQSQLIPTDNQLLIKTLAVNLTEEDRLERLGTIQSVALPHIPGHDVIGKIIQVGAAVTDLDVGTVVAARTNHTYADQVCLDSDLAVTMPTNLDPVTAVSLVTPGIVAYKTVRYFADIQADQTVIVKGAGSPVGLLIIQLAKRLGAHVIAIASDRYANLIATLGVDQFVDYQHQNPVHVLADRGDVVINVAIDGVGGKDDLAMAKFDATIASFARHLPATSKSIRFQAIQPTEVISDQAALQLLFKLLDTGQLTTTINEQLPFNLTGFIQGHQRLDEPHVGQVVVAR</sequence>
<dbReference type="PANTHER" id="PTHR43677">
    <property type="entry name" value="SHORT-CHAIN DEHYDROGENASE/REDUCTASE"/>
    <property type="match status" value="1"/>
</dbReference>
<dbReference type="PANTHER" id="PTHR43677:SF11">
    <property type="entry name" value="ZINC-CONTAINING ALCOHOL DEHYDROGENASE"/>
    <property type="match status" value="1"/>
</dbReference>
<evidence type="ECO:0000313" key="4">
    <source>
        <dbReference type="EMBL" id="QQM61122.1"/>
    </source>
</evidence>